<dbReference type="Proteomes" id="UP000520767">
    <property type="component" value="Unassembled WGS sequence"/>
</dbReference>
<proteinExistence type="predicted"/>
<protein>
    <submittedName>
        <fullName evidence="2">Uncharacterized protein</fullName>
    </submittedName>
</protein>
<keyword evidence="3" id="KW-1185">Reference proteome</keyword>
<dbReference type="AlphaFoldDB" id="A0A7W7VGK9"/>
<evidence type="ECO:0000313" key="2">
    <source>
        <dbReference type="EMBL" id="MBB4909522.1"/>
    </source>
</evidence>
<sequence>MRRNQFRAACPGIGWEREQRKPAATIGGRSTRWRVPQPDRQTPETPDEDTIIIRGRD</sequence>
<accession>A0A7W7VGK9</accession>
<name>A0A7W7VGK9_9PSEU</name>
<feature type="region of interest" description="Disordered" evidence="1">
    <location>
        <begin position="1"/>
        <end position="57"/>
    </location>
</feature>
<dbReference type="EMBL" id="JACHJQ010000006">
    <property type="protein sequence ID" value="MBB4909522.1"/>
    <property type="molecule type" value="Genomic_DNA"/>
</dbReference>
<dbReference type="RefSeq" id="WP_184813623.1">
    <property type="nucleotide sequence ID" value="NZ_JACHJQ010000006.1"/>
</dbReference>
<comment type="caution">
    <text evidence="2">The sequence shown here is derived from an EMBL/GenBank/DDBJ whole genome shotgun (WGS) entry which is preliminary data.</text>
</comment>
<gene>
    <name evidence="2" type="ORF">FHR82_005780</name>
</gene>
<organism evidence="2 3">
    <name type="scientific">Actinophytocola algeriensis</name>
    <dbReference type="NCBI Taxonomy" id="1768010"/>
    <lineage>
        <taxon>Bacteria</taxon>
        <taxon>Bacillati</taxon>
        <taxon>Actinomycetota</taxon>
        <taxon>Actinomycetes</taxon>
        <taxon>Pseudonocardiales</taxon>
        <taxon>Pseudonocardiaceae</taxon>
    </lineage>
</organism>
<evidence type="ECO:0000256" key="1">
    <source>
        <dbReference type="SAM" id="MobiDB-lite"/>
    </source>
</evidence>
<reference evidence="2 3" key="1">
    <citation type="submission" date="2020-08" db="EMBL/GenBank/DDBJ databases">
        <title>Genomic Encyclopedia of Type Strains, Phase III (KMG-III): the genomes of soil and plant-associated and newly described type strains.</title>
        <authorList>
            <person name="Whitman W."/>
        </authorList>
    </citation>
    <scope>NUCLEOTIDE SEQUENCE [LARGE SCALE GENOMIC DNA]</scope>
    <source>
        <strain evidence="2 3">CECT 8960</strain>
    </source>
</reference>
<evidence type="ECO:0000313" key="3">
    <source>
        <dbReference type="Proteomes" id="UP000520767"/>
    </source>
</evidence>